<gene>
    <name evidence="3" type="ORF">FSZ17_16785</name>
</gene>
<feature type="chain" id="PRO_5038408177" evidence="2">
    <location>
        <begin position="20"/>
        <end position="219"/>
    </location>
</feature>
<dbReference type="EMBL" id="CP042593">
    <property type="protein sequence ID" value="QED48774.1"/>
    <property type="molecule type" value="Genomic_DNA"/>
</dbReference>
<evidence type="ECO:0000313" key="3">
    <source>
        <dbReference type="EMBL" id="QED48774.1"/>
    </source>
</evidence>
<organism evidence="3 4">
    <name type="scientific">Cytobacillus dafuensis</name>
    <name type="common">Bacillus dafuensis</name>
    <dbReference type="NCBI Taxonomy" id="1742359"/>
    <lineage>
        <taxon>Bacteria</taxon>
        <taxon>Bacillati</taxon>
        <taxon>Bacillota</taxon>
        <taxon>Bacilli</taxon>
        <taxon>Bacillales</taxon>
        <taxon>Bacillaceae</taxon>
        <taxon>Cytobacillus</taxon>
    </lineage>
</organism>
<accession>A0A5B8Z739</accession>
<keyword evidence="4" id="KW-1185">Reference proteome</keyword>
<dbReference type="Pfam" id="PF09580">
    <property type="entry name" value="Spore_YhcN_YlaJ"/>
    <property type="match status" value="1"/>
</dbReference>
<dbReference type="STRING" id="1742359.GCA_001439625_02526"/>
<dbReference type="KEGG" id="bda:FSZ17_16785"/>
<dbReference type="InterPro" id="IPR019076">
    <property type="entry name" value="Spore_lipoprot_YhcN/YlaJ-like"/>
</dbReference>
<dbReference type="PROSITE" id="PS51257">
    <property type="entry name" value="PROKAR_LIPOPROTEIN"/>
    <property type="match status" value="1"/>
</dbReference>
<dbReference type="OrthoDB" id="2988958at2"/>
<name>A0A5B8Z739_CYTDA</name>
<evidence type="ECO:0000256" key="1">
    <source>
        <dbReference type="SAM" id="MobiDB-lite"/>
    </source>
</evidence>
<proteinExistence type="predicted"/>
<sequence>MNKKLFVFPVAVIMSLGLAGCGMNDEAAVQDRYNDSMQPVGYYSNENHENRGGNAQILDGADNDGPVTEMMDHSMGEEGQAYRNNGNNTFSRNDENYHGHLGYNVRKAKSSYYEAYDGKLVDNINNAAHVSNVKDVQSVVKGNDVLIAVLLVDNDREKETIANIQQAVQPYLNGKKSTIVTNPSTYNRIKVIDNDLRDGGPRDQINLDVDNLFSTNANK</sequence>
<feature type="region of interest" description="Disordered" evidence="1">
    <location>
        <begin position="43"/>
        <end position="62"/>
    </location>
</feature>
<dbReference type="RefSeq" id="WP_057771714.1">
    <property type="nucleotide sequence ID" value="NZ_CP042593.1"/>
</dbReference>
<dbReference type="Proteomes" id="UP000321555">
    <property type="component" value="Chromosome"/>
</dbReference>
<evidence type="ECO:0000256" key="2">
    <source>
        <dbReference type="SAM" id="SignalP"/>
    </source>
</evidence>
<dbReference type="AlphaFoldDB" id="A0A5B8Z739"/>
<reference evidence="4" key="1">
    <citation type="submission" date="2019-08" db="EMBL/GenBank/DDBJ databases">
        <authorList>
            <person name="Zheng X."/>
        </authorList>
    </citation>
    <scope>NUCLEOTIDE SEQUENCE [LARGE SCALE GENOMIC DNA]</scope>
    <source>
        <strain evidence="4">FJAT-25496</strain>
    </source>
</reference>
<feature type="signal peptide" evidence="2">
    <location>
        <begin position="1"/>
        <end position="19"/>
    </location>
</feature>
<protein>
    <submittedName>
        <fullName evidence="3">Spore cortex protein CoxA</fullName>
    </submittedName>
</protein>
<evidence type="ECO:0000313" key="4">
    <source>
        <dbReference type="Proteomes" id="UP000321555"/>
    </source>
</evidence>
<keyword evidence="2" id="KW-0732">Signal</keyword>